<accession>A8M7H1</accession>
<name>A8M7H1_SALAI</name>
<dbReference type="HOGENOM" id="CLU_2685644_0_0_11"/>
<dbReference type="EMBL" id="CP000850">
    <property type="protein sequence ID" value="ABV98844.1"/>
    <property type="molecule type" value="Genomic_DNA"/>
</dbReference>
<reference evidence="1" key="1">
    <citation type="submission" date="2007-10" db="EMBL/GenBank/DDBJ databases">
        <title>Complete sequence of Salinispora arenicola CNS-205.</title>
        <authorList>
            <consortium name="US DOE Joint Genome Institute"/>
            <person name="Copeland A."/>
            <person name="Lucas S."/>
            <person name="Lapidus A."/>
            <person name="Barry K."/>
            <person name="Glavina del Rio T."/>
            <person name="Dalin E."/>
            <person name="Tice H."/>
            <person name="Pitluck S."/>
            <person name="Foster B."/>
            <person name="Schmutz J."/>
            <person name="Larimer F."/>
            <person name="Land M."/>
            <person name="Hauser L."/>
            <person name="Kyrpides N."/>
            <person name="Ivanova N."/>
            <person name="Jensen P.R."/>
            <person name="Moore B.S."/>
            <person name="Penn K."/>
            <person name="Jenkins C."/>
            <person name="Udwary D."/>
            <person name="Xiang L."/>
            <person name="Gontang E."/>
            <person name="Richardson P."/>
        </authorList>
    </citation>
    <scope>NUCLEOTIDE SEQUENCE [LARGE SCALE GENOMIC DNA]</scope>
    <source>
        <strain evidence="1">CNS-205</strain>
    </source>
</reference>
<dbReference type="KEGG" id="saq:Sare_3020"/>
<sequence length="74" mass="7973">MARSRAAIMCHAVVAGVGGSLSLGSPGPSGGGLQVQRPELVHAQHTPAWRRVVVDYKSDFQMSENLDGFRRLKQ</sequence>
<protein>
    <submittedName>
        <fullName evidence="1">Uncharacterized protein</fullName>
    </submittedName>
</protein>
<evidence type="ECO:0000313" key="1">
    <source>
        <dbReference type="EMBL" id="ABV98844.1"/>
    </source>
</evidence>
<organism evidence="1">
    <name type="scientific">Salinispora arenicola (strain CNS-205)</name>
    <dbReference type="NCBI Taxonomy" id="391037"/>
    <lineage>
        <taxon>Bacteria</taxon>
        <taxon>Bacillati</taxon>
        <taxon>Actinomycetota</taxon>
        <taxon>Actinomycetes</taxon>
        <taxon>Micromonosporales</taxon>
        <taxon>Micromonosporaceae</taxon>
        <taxon>Salinispora</taxon>
    </lineage>
</organism>
<dbReference type="AlphaFoldDB" id="A8M7H1"/>
<gene>
    <name evidence="1" type="ordered locus">Sare_3020</name>
</gene>
<proteinExistence type="predicted"/>